<accession>A0A6A6H2D5</accession>
<dbReference type="InterPro" id="IPR013320">
    <property type="entry name" value="ConA-like_dom_sf"/>
</dbReference>
<evidence type="ECO:0000259" key="8">
    <source>
        <dbReference type="PROSITE" id="PS51762"/>
    </source>
</evidence>
<gene>
    <name evidence="9" type="ORF">EV356DRAFT_560729</name>
</gene>
<dbReference type="Pfam" id="PF26113">
    <property type="entry name" value="GH16_XgeA"/>
    <property type="match status" value="1"/>
</dbReference>
<feature type="domain" description="GH16" evidence="8">
    <location>
        <begin position="84"/>
        <end position="350"/>
    </location>
</feature>
<sequence>MSFNTLANMAQSGRGQEKGYPIASPAIPTSDPPPYYGGARNQGPRWNPRNWSRRTIILVAIGTIFLLIAIIVGAVEGVKANRYPDYSPINYKLQDAYSGTDFFSNFDYFNGYDPAQGFVHYLPEASANALNLTFASTTSAVLKVDSVNTNQFTGRNSVRISSKTQYSSGLFVFDVVHSPYGCATWPALWLVDETNWPAMGEIDVMEAVNGATTGNQMTLHTTEGCTMNVKRKEIGKVLEKNCWNETNSNAGCGVEGAPATYGQEFNNNGGGIYAMELRSQGIRVWFFPRSSIPSDITSNSSTPDPSTWGTALADFPQTDCNINQHFGNLSIVANIDLCGQWAGQPSVYSQQDGCPSSCTEFVTNNNTAFETAYWEFASFKVYSAT</sequence>
<dbReference type="InterPro" id="IPR050546">
    <property type="entry name" value="Glycosyl_Hydrlase_16"/>
</dbReference>
<dbReference type="EC" id="3.2.1.6" evidence="3"/>
<evidence type="ECO:0000256" key="1">
    <source>
        <dbReference type="ARBA" id="ARBA00000124"/>
    </source>
</evidence>
<keyword evidence="7" id="KW-0812">Transmembrane</keyword>
<keyword evidence="7" id="KW-0472">Membrane</keyword>
<evidence type="ECO:0000313" key="9">
    <source>
        <dbReference type="EMBL" id="KAF2232031.1"/>
    </source>
</evidence>
<evidence type="ECO:0000256" key="6">
    <source>
        <dbReference type="SAM" id="MobiDB-lite"/>
    </source>
</evidence>
<evidence type="ECO:0000313" key="10">
    <source>
        <dbReference type="Proteomes" id="UP000800092"/>
    </source>
</evidence>
<comment type="catalytic activity">
    <reaction evidence="1">
        <text>Endohydrolysis of (1-&gt;3)- or (1-&gt;4)-linkages in beta-D-glucans when the glucose residue whose reducing group is involved in the linkage to be hydrolyzed is itself substituted at C-3.</text>
        <dbReference type="EC" id="3.2.1.6"/>
    </reaction>
</comment>
<reference evidence="9" key="1">
    <citation type="journal article" date="2020" name="Stud. Mycol.">
        <title>101 Dothideomycetes genomes: a test case for predicting lifestyles and emergence of pathogens.</title>
        <authorList>
            <person name="Haridas S."/>
            <person name="Albert R."/>
            <person name="Binder M."/>
            <person name="Bloem J."/>
            <person name="Labutti K."/>
            <person name="Salamov A."/>
            <person name="Andreopoulos B."/>
            <person name="Baker S."/>
            <person name="Barry K."/>
            <person name="Bills G."/>
            <person name="Bluhm B."/>
            <person name="Cannon C."/>
            <person name="Castanera R."/>
            <person name="Culley D."/>
            <person name="Daum C."/>
            <person name="Ezra D."/>
            <person name="Gonzalez J."/>
            <person name="Henrissat B."/>
            <person name="Kuo A."/>
            <person name="Liang C."/>
            <person name="Lipzen A."/>
            <person name="Lutzoni F."/>
            <person name="Magnuson J."/>
            <person name="Mondo S."/>
            <person name="Nolan M."/>
            <person name="Ohm R."/>
            <person name="Pangilinan J."/>
            <person name="Park H.-J."/>
            <person name="Ramirez L."/>
            <person name="Alfaro M."/>
            <person name="Sun H."/>
            <person name="Tritt A."/>
            <person name="Yoshinaga Y."/>
            <person name="Zwiers L.-H."/>
            <person name="Turgeon B."/>
            <person name="Goodwin S."/>
            <person name="Spatafora J."/>
            <person name="Crous P."/>
            <person name="Grigoriev I."/>
        </authorList>
    </citation>
    <scope>NUCLEOTIDE SEQUENCE</scope>
    <source>
        <strain evidence="9">Tuck. ex Michener</strain>
    </source>
</reference>
<dbReference type="PANTHER" id="PTHR10963">
    <property type="entry name" value="GLYCOSYL HYDROLASE-RELATED"/>
    <property type="match status" value="1"/>
</dbReference>
<evidence type="ECO:0000256" key="4">
    <source>
        <dbReference type="ARBA" id="ARBA00022801"/>
    </source>
</evidence>
<comment type="similarity">
    <text evidence="2">Belongs to the glycosyl hydrolase 16 family.</text>
</comment>
<protein>
    <recommendedName>
        <fullName evidence="3">endo-1,3(4)-beta-glucanase</fullName>
        <ecNumber evidence="3">3.2.1.6</ecNumber>
    </recommendedName>
</protein>
<feature type="transmembrane region" description="Helical" evidence="7">
    <location>
        <begin position="55"/>
        <end position="75"/>
    </location>
</feature>
<evidence type="ECO:0000256" key="2">
    <source>
        <dbReference type="ARBA" id="ARBA00006865"/>
    </source>
</evidence>
<dbReference type="PROSITE" id="PS51762">
    <property type="entry name" value="GH16_2"/>
    <property type="match status" value="1"/>
</dbReference>
<evidence type="ECO:0000256" key="3">
    <source>
        <dbReference type="ARBA" id="ARBA00012599"/>
    </source>
</evidence>
<dbReference type="GO" id="GO:0052861">
    <property type="term" value="F:endo-1,3(4)-beta-glucanase activity"/>
    <property type="evidence" value="ECO:0007669"/>
    <property type="project" value="UniProtKB-EC"/>
</dbReference>
<feature type="region of interest" description="Disordered" evidence="6">
    <location>
        <begin position="13"/>
        <end position="44"/>
    </location>
</feature>
<dbReference type="FunFam" id="2.60.120.200:FF:000114">
    <property type="entry name" value="Probable endo-1,3(4)-beta-glucanase NFIA_089530"/>
    <property type="match status" value="1"/>
</dbReference>
<organism evidence="9 10">
    <name type="scientific">Viridothelium virens</name>
    <name type="common">Speckled blister lichen</name>
    <name type="synonym">Trypethelium virens</name>
    <dbReference type="NCBI Taxonomy" id="1048519"/>
    <lineage>
        <taxon>Eukaryota</taxon>
        <taxon>Fungi</taxon>
        <taxon>Dikarya</taxon>
        <taxon>Ascomycota</taxon>
        <taxon>Pezizomycotina</taxon>
        <taxon>Dothideomycetes</taxon>
        <taxon>Dothideomycetes incertae sedis</taxon>
        <taxon>Trypetheliales</taxon>
        <taxon>Trypetheliaceae</taxon>
        <taxon>Viridothelium</taxon>
    </lineage>
</organism>
<dbReference type="PANTHER" id="PTHR10963:SF42">
    <property type="entry name" value="PUTATIVE (AFU_ORTHOLOGUE AFUA_5G02280)-RELATED"/>
    <property type="match status" value="1"/>
</dbReference>
<dbReference type="AlphaFoldDB" id="A0A6A6H2D5"/>
<dbReference type="Proteomes" id="UP000800092">
    <property type="component" value="Unassembled WGS sequence"/>
</dbReference>
<evidence type="ECO:0000256" key="5">
    <source>
        <dbReference type="ARBA" id="ARBA00023295"/>
    </source>
</evidence>
<proteinExistence type="inferred from homology"/>
<dbReference type="OrthoDB" id="192832at2759"/>
<dbReference type="InterPro" id="IPR000757">
    <property type="entry name" value="Beta-glucanase-like"/>
</dbReference>
<dbReference type="Gene3D" id="2.60.120.200">
    <property type="match status" value="1"/>
</dbReference>
<evidence type="ECO:0000256" key="7">
    <source>
        <dbReference type="SAM" id="Phobius"/>
    </source>
</evidence>
<name>A0A6A6H2D5_VIRVR</name>
<keyword evidence="4 9" id="KW-0378">Hydrolase</keyword>
<dbReference type="CDD" id="cd02181">
    <property type="entry name" value="GH16_fungal_Lam16A_glucanase"/>
    <property type="match status" value="1"/>
</dbReference>
<dbReference type="GO" id="GO:0009251">
    <property type="term" value="P:glucan catabolic process"/>
    <property type="evidence" value="ECO:0007669"/>
    <property type="project" value="TreeGrafter"/>
</dbReference>
<keyword evidence="10" id="KW-1185">Reference proteome</keyword>
<keyword evidence="5" id="KW-0326">Glycosidase</keyword>
<keyword evidence="7" id="KW-1133">Transmembrane helix</keyword>
<dbReference type="EMBL" id="ML991820">
    <property type="protein sequence ID" value="KAF2232031.1"/>
    <property type="molecule type" value="Genomic_DNA"/>
</dbReference>
<dbReference type="SUPFAM" id="SSF49899">
    <property type="entry name" value="Concanavalin A-like lectins/glucanases"/>
    <property type="match status" value="1"/>
</dbReference>